<evidence type="ECO:0000313" key="9">
    <source>
        <dbReference type="Proteomes" id="UP001054857"/>
    </source>
</evidence>
<evidence type="ECO:0000256" key="3">
    <source>
        <dbReference type="ARBA" id="ARBA00004613"/>
    </source>
</evidence>
<reference evidence="8 9" key="1">
    <citation type="journal article" date="2021" name="Sci. Rep.">
        <title>Genome sequencing of the multicellular alga Astrephomene provides insights into convergent evolution of germ-soma differentiation.</title>
        <authorList>
            <person name="Yamashita S."/>
            <person name="Yamamoto K."/>
            <person name="Matsuzaki R."/>
            <person name="Suzuki S."/>
            <person name="Yamaguchi H."/>
            <person name="Hirooka S."/>
            <person name="Minakuchi Y."/>
            <person name="Miyagishima S."/>
            <person name="Kawachi M."/>
            <person name="Toyoda A."/>
            <person name="Nozaki H."/>
        </authorList>
    </citation>
    <scope>NUCLEOTIDE SEQUENCE [LARGE SCALE GENOMIC DNA]</scope>
    <source>
        <strain evidence="8 9">NIES-4017</strain>
    </source>
</reference>
<proteinExistence type="predicted"/>
<gene>
    <name evidence="8" type="ORF">Agub_g15665</name>
</gene>
<dbReference type="GO" id="GO:0005576">
    <property type="term" value="C:extracellular region"/>
    <property type="evidence" value="ECO:0007669"/>
    <property type="project" value="UniProtKB-SubCell"/>
</dbReference>
<dbReference type="Pfam" id="PF02415">
    <property type="entry name" value="Chlam_PMP"/>
    <property type="match status" value="3"/>
</dbReference>
<evidence type="ECO:0000256" key="5">
    <source>
        <dbReference type="ARBA" id="ARBA00022729"/>
    </source>
</evidence>
<keyword evidence="6" id="KW-0472">Membrane</keyword>
<dbReference type="EMBL" id="BMAR01000081">
    <property type="protein sequence ID" value="GFR52976.1"/>
    <property type="molecule type" value="Genomic_DNA"/>
</dbReference>
<evidence type="ECO:0000256" key="4">
    <source>
        <dbReference type="ARBA" id="ARBA00022525"/>
    </source>
</evidence>
<keyword evidence="9" id="KW-1185">Reference proteome</keyword>
<feature type="non-terminal residue" evidence="8">
    <location>
        <position position="1350"/>
    </location>
</feature>
<dbReference type="SUPFAM" id="SSF51126">
    <property type="entry name" value="Pectin lyase-like"/>
    <property type="match status" value="4"/>
</dbReference>
<evidence type="ECO:0000256" key="1">
    <source>
        <dbReference type="ARBA" id="ARBA00004196"/>
    </source>
</evidence>
<name>A0AAD3E3D2_9CHLO</name>
<keyword evidence="4" id="KW-0964">Secreted</keyword>
<comment type="subcellular location">
    <subcellularLocation>
        <location evidence="1">Cell envelope</location>
    </subcellularLocation>
    <subcellularLocation>
        <location evidence="2">Cell outer membrane</location>
    </subcellularLocation>
    <subcellularLocation>
        <location evidence="3">Secreted</location>
    </subcellularLocation>
</comment>
<keyword evidence="7" id="KW-0998">Cell outer membrane</keyword>
<dbReference type="SMART" id="SM00710">
    <property type="entry name" value="PbH1"/>
    <property type="match status" value="16"/>
</dbReference>
<dbReference type="InterPro" id="IPR011050">
    <property type="entry name" value="Pectin_lyase_fold/virulence"/>
</dbReference>
<comment type="caution">
    <text evidence="8">The sequence shown here is derived from an EMBL/GenBank/DDBJ whole genome shotgun (WGS) entry which is preliminary data.</text>
</comment>
<dbReference type="Proteomes" id="UP001054857">
    <property type="component" value="Unassembled WGS sequence"/>
</dbReference>
<evidence type="ECO:0000313" key="8">
    <source>
        <dbReference type="EMBL" id="GFR52976.1"/>
    </source>
</evidence>
<evidence type="ECO:0000256" key="6">
    <source>
        <dbReference type="ARBA" id="ARBA00023136"/>
    </source>
</evidence>
<organism evidence="8 9">
    <name type="scientific">Astrephomene gubernaculifera</name>
    <dbReference type="NCBI Taxonomy" id="47775"/>
    <lineage>
        <taxon>Eukaryota</taxon>
        <taxon>Viridiplantae</taxon>
        <taxon>Chlorophyta</taxon>
        <taxon>core chlorophytes</taxon>
        <taxon>Chlorophyceae</taxon>
        <taxon>CS clade</taxon>
        <taxon>Chlamydomonadales</taxon>
        <taxon>Astrephomenaceae</taxon>
        <taxon>Astrephomene</taxon>
    </lineage>
</organism>
<dbReference type="InterPro" id="IPR006626">
    <property type="entry name" value="PbH1"/>
</dbReference>
<dbReference type="PANTHER" id="PTHR11319">
    <property type="entry name" value="G PROTEIN-COUPLED RECEPTOR-RELATED"/>
    <property type="match status" value="1"/>
</dbReference>
<evidence type="ECO:0000256" key="2">
    <source>
        <dbReference type="ARBA" id="ARBA00004442"/>
    </source>
</evidence>
<dbReference type="InterPro" id="IPR003368">
    <property type="entry name" value="POMP_repeat"/>
</dbReference>
<keyword evidence="5" id="KW-0732">Signal</keyword>
<protein>
    <submittedName>
        <fullName evidence="8">Uncharacterized protein</fullName>
    </submittedName>
</protein>
<sequence>MTYYRWLLRYPSVLLALLGWSLCHSYASICNIQLSGISGTGTLQEIRTVANCSCWEESTFYRGNSLEYPYENRALSDLCGASRFAGGLLASEDNGGRPISVGPWKGAIVANATSLKLTGSDLILDGSLGTGATAANLDLTANGPFMPLLYLSRVTKLTLRNLVFRNLTASGPLILLEGCSSVTLQNVTFEDVRFLSLAAAGGLIQAVRLLNSSLDSVASGVADGNDTAVLSDLILRDVIVRRVSIASTNTAAGELTNNSSSTTTTPQLVAKGAMSSITNASTSATTAASTNSLVSLMQCSSRCTVQNVAFMDLDLGASGTALSIQASPGLTLERVTVTGATCGDDSGSSIGAYGAVVHVTDGENMTAATVTLRELELHDGCRAFMLSGLSGGLSLRNLTMQDSVLSSGTQAAVLLSQVTASAGYRALLQGLRFSNLTLTGGAGGALLLAGSTAVDVQDVVAWGVGSPASASGDAYLLRVSGNSQLITINGVEVWPIEEPMGPCTWVSVRDSSQVSINSVHNAVVYNFTSDRAAIDISRCMPGCSIRDVDLKNLTLEGADARAISVVHSTGMQVSDVSLRFLQSTRLDSLPASGAVRFLNLTSTLLRNISLYHFTVNGPLYGVSLTNCSTVTAIAMSSFLFNAVDYPDASSLYIKGSKAVNVVSYLCRYSTSANGPCLTAAASAVTVNNGRFLGNGATLGGAVYLVEGEGSVTRMDILGSAFLANKATRGGAIGMMPAKSSVAVSLTISSSTFASNLAIPQGTQTALGGDIYMANGGSLAITSSTFSGASAAGGGANGGSIYARKARVVITGSTFTRNVASNRGGALYHEPAKDCIPTDSCSLILNACQFNYNSANEGGAILLLLTDNAITGFNITGTNFTANSAANMGGAISMPGNCEPYLVPACKAPADPASQALSRFYGCRFEGNLGLTGGAVYYAYNNAQGLSITSTEFVGNNATESGGLYLRAVPAVEIVDSLFSNNTASVVSAATLYSLHSRALIRNSTFQNNTCNLGNKNTGSALYIAEYDGVTANGTTGGDLFNLTLVNSTFTDNYSSNEGGAATIARCNALLEGLVFRNNSAAGKGGALYLEPDTSGMLVATMSGILRRVTDATLRRVRFNDNRATTNAGALLVSGWRLQMEDVSFVNNSANTFAAGGSGNSGGAMMTTNCLATLGLRNVSFSFNSAYQGGALSAEMCNMTLCNATFTNNTAKGDAGAALVSGFTRSGSPYSFEVLNTTFEGNTADGLGGAIKAYWAIVSAADTVFRNNSASVQGGAVYLQMVPPMPHRDNGVSIDTGVRAVFNRCGFLSNAVNNSGGALFHSGSAVHLRDCKLYNNTASSDGFISDSWSNA</sequence>
<accession>A0AAD3E3D2</accession>
<evidence type="ECO:0000256" key="7">
    <source>
        <dbReference type="ARBA" id="ARBA00023237"/>
    </source>
</evidence>
<dbReference type="PANTHER" id="PTHR11319:SF35">
    <property type="entry name" value="OUTER MEMBRANE PROTEIN PMPC-RELATED"/>
    <property type="match status" value="1"/>
</dbReference>